<dbReference type="Proteomes" id="UP001163223">
    <property type="component" value="Chromosome"/>
</dbReference>
<organism evidence="1 2">
    <name type="scientific">Antarcticirhabdus aurantiaca</name>
    <dbReference type="NCBI Taxonomy" id="2606717"/>
    <lineage>
        <taxon>Bacteria</taxon>
        <taxon>Pseudomonadati</taxon>
        <taxon>Pseudomonadota</taxon>
        <taxon>Alphaproteobacteria</taxon>
        <taxon>Hyphomicrobiales</taxon>
        <taxon>Aurantimonadaceae</taxon>
        <taxon>Antarcticirhabdus</taxon>
    </lineage>
</organism>
<keyword evidence="2" id="KW-1185">Reference proteome</keyword>
<name>A0ACD4NRV4_9HYPH</name>
<sequence>MQLGRGLLTSPSIVAVARLLDRLSRATFDRALRPTIPEPEDAPMTITARIGIVGGNGWLGSAIASAVLASGRLDPARLTISGRSDRRGTAETPGVHWTQSNRELTERSDVVVLSVRPQDFSDLSIDARGKLVLSVMAGIAADTIAERTGAAEVVRSIPNAAAAIRRSFTPWYALPAVSAENKALVQALFETCGEAAEVPREAHIDYCVGMTGSGAAFPALLASALIDHALAQGLPRDFAERAARSVVADASQLLRGENGDPSRIVQEMIDYRGTTAAALATMQDKGFADAVAAGLDAAGAKATALSAG</sequence>
<evidence type="ECO:0000313" key="1">
    <source>
        <dbReference type="EMBL" id="WAJ29396.1"/>
    </source>
</evidence>
<reference evidence="1" key="1">
    <citation type="submission" date="2022-11" db="EMBL/GenBank/DDBJ databases">
        <title>beta-Carotene-producing bacterium, Jeongeuplla avenae sp. nov., alleviates the salt stress of Arabidopsis seedlings.</title>
        <authorList>
            <person name="Jiang L."/>
            <person name="Lee J."/>
        </authorList>
    </citation>
    <scope>NUCLEOTIDE SEQUENCE</scope>
    <source>
        <strain evidence="1">DY_R2A_6</strain>
    </source>
</reference>
<evidence type="ECO:0000313" key="2">
    <source>
        <dbReference type="Proteomes" id="UP001163223"/>
    </source>
</evidence>
<protein>
    <submittedName>
        <fullName evidence="1">NAD(P)-binding domain-containing protein</fullName>
    </submittedName>
</protein>
<accession>A0ACD4NRV4</accession>
<gene>
    <name evidence="1" type="ORF">OXU80_03930</name>
</gene>
<dbReference type="EMBL" id="CP113520">
    <property type="protein sequence ID" value="WAJ29396.1"/>
    <property type="molecule type" value="Genomic_DNA"/>
</dbReference>
<proteinExistence type="predicted"/>